<dbReference type="eggNOG" id="KOG3867">
    <property type="taxonomic scope" value="Eukaryota"/>
</dbReference>
<dbReference type="Gene3D" id="3.30.1120.10">
    <property type="match status" value="1"/>
</dbReference>
<evidence type="ECO:0000313" key="8">
    <source>
        <dbReference type="Ensembl" id="ENSCSAVP00000005335.1"/>
    </source>
</evidence>
<dbReference type="PANTHER" id="PTHR42693:SF42">
    <property type="entry name" value="ARYLSULFATASE G"/>
    <property type="match status" value="1"/>
</dbReference>
<dbReference type="GO" id="GO:0004065">
    <property type="term" value="F:arylsulfatase activity"/>
    <property type="evidence" value="ECO:0007669"/>
    <property type="project" value="TreeGrafter"/>
</dbReference>
<dbReference type="HOGENOM" id="CLU_006332_13_6_1"/>
<dbReference type="AlphaFoldDB" id="H2YJ36"/>
<protein>
    <recommendedName>
        <fullName evidence="7">Sulfatase N-terminal domain-containing protein</fullName>
    </recommendedName>
</protein>
<dbReference type="Proteomes" id="UP000007875">
    <property type="component" value="Unassembled WGS sequence"/>
</dbReference>
<name>H2YJ36_CIOSA</name>
<evidence type="ECO:0000259" key="7">
    <source>
        <dbReference type="Pfam" id="PF00884"/>
    </source>
</evidence>
<dbReference type="PROSITE" id="PS00523">
    <property type="entry name" value="SULFATASE_1"/>
    <property type="match status" value="1"/>
</dbReference>
<evidence type="ECO:0000256" key="2">
    <source>
        <dbReference type="ARBA" id="ARBA00008779"/>
    </source>
</evidence>
<evidence type="ECO:0000256" key="4">
    <source>
        <dbReference type="ARBA" id="ARBA00022729"/>
    </source>
</evidence>
<dbReference type="InterPro" id="IPR000917">
    <property type="entry name" value="Sulfatase_N"/>
</dbReference>
<dbReference type="InterPro" id="IPR050738">
    <property type="entry name" value="Sulfatase"/>
</dbReference>
<dbReference type="Gene3D" id="3.40.720.10">
    <property type="entry name" value="Alkaline Phosphatase, subunit A"/>
    <property type="match status" value="1"/>
</dbReference>
<dbReference type="InterPro" id="IPR024607">
    <property type="entry name" value="Sulfatase_CS"/>
</dbReference>
<dbReference type="InterPro" id="IPR017850">
    <property type="entry name" value="Alkaline_phosphatase_core_sf"/>
</dbReference>
<evidence type="ECO:0000256" key="6">
    <source>
        <dbReference type="ARBA" id="ARBA00022837"/>
    </source>
</evidence>
<evidence type="ECO:0000313" key="9">
    <source>
        <dbReference type="Proteomes" id="UP000007875"/>
    </source>
</evidence>
<dbReference type="PANTHER" id="PTHR42693">
    <property type="entry name" value="ARYLSULFATASE FAMILY MEMBER"/>
    <property type="match status" value="1"/>
</dbReference>
<reference evidence="8" key="3">
    <citation type="submission" date="2025-09" db="UniProtKB">
        <authorList>
            <consortium name="Ensembl"/>
        </authorList>
    </citation>
    <scope>IDENTIFICATION</scope>
</reference>
<keyword evidence="5" id="KW-0378">Hydrolase</keyword>
<feature type="domain" description="Sulfatase N-terminal" evidence="7">
    <location>
        <begin position="1"/>
        <end position="339"/>
    </location>
</feature>
<dbReference type="GO" id="GO:0046872">
    <property type="term" value="F:metal ion binding"/>
    <property type="evidence" value="ECO:0007669"/>
    <property type="project" value="UniProtKB-KW"/>
</dbReference>
<dbReference type="Ensembl" id="ENSCSAVT00000005406.1">
    <property type="protein sequence ID" value="ENSCSAVP00000005335.1"/>
    <property type="gene ID" value="ENSCSAVG00000003183.1"/>
</dbReference>
<accession>H2YJ36</accession>
<comment type="cofactor">
    <cofactor evidence="1">
        <name>Ca(2+)</name>
        <dbReference type="ChEBI" id="CHEBI:29108"/>
    </cofactor>
</comment>
<dbReference type="InParanoid" id="H2YJ36"/>
<evidence type="ECO:0000256" key="5">
    <source>
        <dbReference type="ARBA" id="ARBA00022801"/>
    </source>
</evidence>
<keyword evidence="6" id="KW-0106">Calcium</keyword>
<dbReference type="SUPFAM" id="SSF53649">
    <property type="entry name" value="Alkaline phosphatase-like"/>
    <property type="match status" value="1"/>
</dbReference>
<dbReference type="Pfam" id="PF00884">
    <property type="entry name" value="Sulfatase"/>
    <property type="match status" value="1"/>
</dbReference>
<evidence type="ECO:0000256" key="1">
    <source>
        <dbReference type="ARBA" id="ARBA00001913"/>
    </source>
</evidence>
<comment type="similarity">
    <text evidence="2">Belongs to the sulfatase family.</text>
</comment>
<dbReference type="PROSITE" id="PS00149">
    <property type="entry name" value="SULFATASE_2"/>
    <property type="match status" value="1"/>
</dbReference>
<reference evidence="8" key="2">
    <citation type="submission" date="2025-08" db="UniProtKB">
        <authorList>
            <consortium name="Ensembl"/>
        </authorList>
    </citation>
    <scope>IDENTIFICATION</scope>
</reference>
<dbReference type="GeneTree" id="ENSGT00940000159093"/>
<keyword evidence="4" id="KW-0732">Signal</keyword>
<keyword evidence="3" id="KW-0479">Metal-binding</keyword>
<keyword evidence="9" id="KW-1185">Reference proteome</keyword>
<proteinExistence type="inferred from homology"/>
<dbReference type="OMA" id="HVACRCQ"/>
<sequence length="476" mass="52987">MGWGDLGANWGPNKDVTPNLNKLSESGKRFTDFHAAASVCGPSRASLLTGRLGLRNGITHNFGPASVAGLPRNETTLAEILKENGYNTGMIGKWHLGITKLYHPCSRGFNYYYGLPYSNDMGCVDVDSYNLPQCKRCPKSPQEFEDRSLACSNDDIALPLYENYDIIEQPANLTALGNRYVEKATSFLKEAKSKDQPFFLYVAPAHTHVPLTYAKRFTNSTSQKTVFSDTLHELDDMIGRIMTSLKDNGLYDNTITWFTGDNGPWSQKCQYSGSPGPYLGSWQHRVYNGGSTAKATTWEAGHREPTFVIWPGFVQANTTSGALASALDIFPTFLSIANVGLPPWREYDGVDITEVLLGHQQEAHKVLFHPNSGVIGRGNIETLRMGPYKVYWRTGGLEMDCQRRLALPVWHHTPVVFNVDLDPAESEPIISDANQLRTDFLLSVKTDNTTVADFSHSKTVIPCCDPTQYYCRCKRT</sequence>
<evidence type="ECO:0000256" key="3">
    <source>
        <dbReference type="ARBA" id="ARBA00022723"/>
    </source>
</evidence>
<dbReference type="Pfam" id="PF14707">
    <property type="entry name" value="Sulfatase_C"/>
    <property type="match status" value="1"/>
</dbReference>
<organism evidence="8 9">
    <name type="scientific">Ciona savignyi</name>
    <name type="common">Pacific transparent sea squirt</name>
    <dbReference type="NCBI Taxonomy" id="51511"/>
    <lineage>
        <taxon>Eukaryota</taxon>
        <taxon>Metazoa</taxon>
        <taxon>Chordata</taxon>
        <taxon>Tunicata</taxon>
        <taxon>Ascidiacea</taxon>
        <taxon>Phlebobranchia</taxon>
        <taxon>Cionidae</taxon>
        <taxon>Ciona</taxon>
    </lineage>
</organism>
<dbReference type="STRING" id="51511.ENSCSAVP00000005335"/>
<reference evidence="9" key="1">
    <citation type="submission" date="2003-08" db="EMBL/GenBank/DDBJ databases">
        <authorList>
            <person name="Birren B."/>
            <person name="Nusbaum C."/>
            <person name="Abebe A."/>
            <person name="Abouelleil A."/>
            <person name="Adekoya E."/>
            <person name="Ait-zahra M."/>
            <person name="Allen N."/>
            <person name="Allen T."/>
            <person name="An P."/>
            <person name="Anderson M."/>
            <person name="Anderson S."/>
            <person name="Arachchi H."/>
            <person name="Armbruster J."/>
            <person name="Bachantsang P."/>
            <person name="Baldwin J."/>
            <person name="Barry A."/>
            <person name="Bayul T."/>
            <person name="Blitshsteyn B."/>
            <person name="Bloom T."/>
            <person name="Blye J."/>
            <person name="Boguslavskiy L."/>
            <person name="Borowsky M."/>
            <person name="Boukhgalter B."/>
            <person name="Brunache A."/>
            <person name="Butler J."/>
            <person name="Calixte N."/>
            <person name="Calvo S."/>
            <person name="Camarata J."/>
            <person name="Campo K."/>
            <person name="Chang J."/>
            <person name="Cheshatsang Y."/>
            <person name="Citroen M."/>
            <person name="Collymore A."/>
            <person name="Considine T."/>
            <person name="Cook A."/>
            <person name="Cooke P."/>
            <person name="Corum B."/>
            <person name="Cuomo C."/>
            <person name="David R."/>
            <person name="Dawoe T."/>
            <person name="Degray S."/>
            <person name="Dodge S."/>
            <person name="Dooley K."/>
            <person name="Dorje P."/>
            <person name="Dorjee K."/>
            <person name="Dorris L."/>
            <person name="Duffey N."/>
            <person name="Dupes A."/>
            <person name="Elkins T."/>
            <person name="Engels R."/>
            <person name="Erickson J."/>
            <person name="Farina A."/>
            <person name="Faro S."/>
            <person name="Ferreira P."/>
            <person name="Fischer H."/>
            <person name="Fitzgerald M."/>
            <person name="Foley K."/>
            <person name="Gage D."/>
            <person name="Galagan J."/>
            <person name="Gearin G."/>
            <person name="Gnerre S."/>
            <person name="Gnirke A."/>
            <person name="Goyette A."/>
            <person name="Graham J."/>
            <person name="Grandbois E."/>
            <person name="Gyaltsen K."/>
            <person name="Hafez N."/>
            <person name="Hagopian D."/>
            <person name="Hagos B."/>
            <person name="Hall J."/>
            <person name="Hatcher B."/>
            <person name="Heller A."/>
            <person name="Higgins H."/>
            <person name="Honan T."/>
            <person name="Horn A."/>
            <person name="Houde N."/>
            <person name="Hughes L."/>
            <person name="Hulme W."/>
            <person name="Husby E."/>
            <person name="Iliev I."/>
            <person name="Jaffe D."/>
            <person name="Jones C."/>
            <person name="Kamal M."/>
            <person name="Kamat A."/>
            <person name="Kamvysselis M."/>
            <person name="Karlsson E."/>
            <person name="Kells C."/>
            <person name="Kieu A."/>
            <person name="Kisner P."/>
            <person name="Kodira C."/>
            <person name="Kulbokas E."/>
            <person name="Labutti K."/>
            <person name="Lama D."/>
            <person name="Landers T."/>
            <person name="Leger J."/>
            <person name="Levine S."/>
            <person name="Lewis D."/>
            <person name="Lewis T."/>
            <person name="Lindblad-toh K."/>
            <person name="Liu X."/>
            <person name="Lokyitsang T."/>
            <person name="Lokyitsang Y."/>
            <person name="Lucien O."/>
            <person name="Lui A."/>
            <person name="Ma L.J."/>
            <person name="Mabbitt R."/>
            <person name="Macdonald J."/>
            <person name="Maclean C."/>
            <person name="Major J."/>
            <person name="Manning J."/>
            <person name="Marabella R."/>
            <person name="Maru K."/>
            <person name="Matthews C."/>
            <person name="Mauceli E."/>
            <person name="Mccarthy M."/>
            <person name="Mcdonough S."/>
            <person name="Mcghee T."/>
            <person name="Meldrim J."/>
            <person name="Meneus L."/>
            <person name="Mesirov J."/>
            <person name="Mihalev A."/>
            <person name="Mihova T."/>
            <person name="Mikkelsen T."/>
            <person name="Mlenga V."/>
            <person name="Moru K."/>
            <person name="Mozes J."/>
            <person name="Mulrain L."/>
            <person name="Munson G."/>
            <person name="Naylor J."/>
            <person name="Newes C."/>
            <person name="Nguyen C."/>
            <person name="Nguyen N."/>
            <person name="Nguyen T."/>
            <person name="Nicol R."/>
            <person name="Nielsen C."/>
            <person name="Nizzari M."/>
            <person name="Norbu C."/>
            <person name="Norbu N."/>
            <person name="O'donnell P."/>
            <person name="Okoawo O."/>
            <person name="O'leary S."/>
            <person name="Omotosho B."/>
            <person name="O'neill K."/>
            <person name="Osman S."/>
            <person name="Parker S."/>
            <person name="Perrin D."/>
            <person name="Phunkhang P."/>
            <person name="Piqani B."/>
            <person name="Purcell S."/>
            <person name="Rachupka T."/>
            <person name="Ramasamy U."/>
            <person name="Rameau R."/>
            <person name="Ray V."/>
            <person name="Raymond C."/>
            <person name="Retta R."/>
            <person name="Richardson S."/>
            <person name="Rise C."/>
            <person name="Rodriguez J."/>
            <person name="Rogers J."/>
            <person name="Rogov P."/>
            <person name="Rutman M."/>
            <person name="Schupbach R."/>
            <person name="Seaman C."/>
            <person name="Settipalli S."/>
            <person name="Sharpe T."/>
            <person name="Sheridan J."/>
            <person name="Sherpa N."/>
            <person name="Shi J."/>
            <person name="Smirnov S."/>
            <person name="Smith C."/>
            <person name="Sougnez C."/>
            <person name="Spencer B."/>
            <person name="Stalker J."/>
            <person name="Stange-thomann N."/>
            <person name="Stavropoulos S."/>
            <person name="Stetson K."/>
            <person name="Stone C."/>
            <person name="Stone S."/>
            <person name="Stubbs M."/>
            <person name="Talamas J."/>
            <person name="Tchuinga P."/>
            <person name="Tenzing P."/>
            <person name="Tesfaye S."/>
            <person name="Theodore J."/>
            <person name="Thoulutsang Y."/>
            <person name="Topham K."/>
            <person name="Towey S."/>
            <person name="Tsamla T."/>
            <person name="Tsomo N."/>
            <person name="Vallee D."/>
            <person name="Vassiliev H."/>
            <person name="Venkataraman V."/>
            <person name="Vinson J."/>
            <person name="Vo A."/>
            <person name="Wade C."/>
            <person name="Wang S."/>
            <person name="Wangchuk T."/>
            <person name="Wangdi T."/>
            <person name="Whittaker C."/>
            <person name="Wilkinson J."/>
            <person name="Wu Y."/>
            <person name="Wyman D."/>
            <person name="Yadav S."/>
            <person name="Yang S."/>
            <person name="Yang X."/>
            <person name="Yeager S."/>
            <person name="Yee E."/>
            <person name="Young G."/>
            <person name="Zainoun J."/>
            <person name="Zembeck L."/>
            <person name="Zimmer A."/>
            <person name="Zody M."/>
            <person name="Lander E."/>
        </authorList>
    </citation>
    <scope>NUCLEOTIDE SEQUENCE [LARGE SCALE GENOMIC DNA]</scope>
</reference>